<dbReference type="PANTHER" id="PTHR38681">
    <property type="entry name" value="RETROVIRUS-RELATED POL POLYPROTEIN FROM TRANSPOSON 412-LIKE PROTEIN-RELATED"/>
    <property type="match status" value="1"/>
</dbReference>
<dbReference type="OrthoDB" id="6115604at2759"/>
<accession>A0A177B1T8</accession>
<reference evidence="2 3" key="1">
    <citation type="submission" date="2016-04" db="EMBL/GenBank/DDBJ databases">
        <title>The genome of Intoshia linei affirms orthonectids as highly simplified spiralians.</title>
        <authorList>
            <person name="Mikhailov K.V."/>
            <person name="Slusarev G.S."/>
            <person name="Nikitin M.A."/>
            <person name="Logacheva M.D."/>
            <person name="Penin A."/>
            <person name="Aleoshin V."/>
            <person name="Panchin Y.V."/>
        </authorList>
    </citation>
    <scope>NUCLEOTIDE SEQUENCE [LARGE SCALE GENOMIC DNA]</scope>
    <source>
        <strain evidence="2">Intl2013</strain>
        <tissue evidence="2">Whole animal</tissue>
    </source>
</reference>
<organism evidence="2 3">
    <name type="scientific">Intoshia linei</name>
    <dbReference type="NCBI Taxonomy" id="1819745"/>
    <lineage>
        <taxon>Eukaryota</taxon>
        <taxon>Metazoa</taxon>
        <taxon>Spiralia</taxon>
        <taxon>Lophotrochozoa</taxon>
        <taxon>Mesozoa</taxon>
        <taxon>Orthonectida</taxon>
        <taxon>Rhopaluridae</taxon>
        <taxon>Intoshia</taxon>
    </lineage>
</organism>
<proteinExistence type="predicted"/>
<dbReference type="PANTHER" id="PTHR38681:SF1">
    <property type="entry name" value="RETROVIRUS-RELATED POL POLYPROTEIN FROM TRANSPOSON 412-LIKE PROTEIN"/>
    <property type="match status" value="1"/>
</dbReference>
<dbReference type="Gene3D" id="3.30.420.10">
    <property type="entry name" value="Ribonuclease H-like superfamily/Ribonuclease H"/>
    <property type="match status" value="1"/>
</dbReference>
<evidence type="ECO:0000313" key="2">
    <source>
        <dbReference type="EMBL" id="OAF67593.1"/>
    </source>
</evidence>
<dbReference type="Proteomes" id="UP000078046">
    <property type="component" value="Unassembled WGS sequence"/>
</dbReference>
<dbReference type="InterPro" id="IPR036397">
    <property type="entry name" value="RNaseH_sf"/>
</dbReference>
<dbReference type="GO" id="GO:0015074">
    <property type="term" value="P:DNA integration"/>
    <property type="evidence" value="ECO:0007669"/>
    <property type="project" value="InterPro"/>
</dbReference>
<dbReference type="AlphaFoldDB" id="A0A177B1T8"/>
<name>A0A177B1T8_9BILA</name>
<gene>
    <name evidence="2" type="ORF">A3Q56_04683</name>
</gene>
<comment type="caution">
    <text evidence="2">The sequence shown here is derived from an EMBL/GenBank/DDBJ whole genome shotgun (WGS) entry which is preliminary data.</text>
</comment>
<dbReference type="PROSITE" id="PS50994">
    <property type="entry name" value="INTEGRASE"/>
    <property type="match status" value="1"/>
</dbReference>
<dbReference type="SUPFAM" id="SSF53098">
    <property type="entry name" value="Ribonuclease H-like"/>
    <property type="match status" value="1"/>
</dbReference>
<feature type="domain" description="Integrase catalytic" evidence="1">
    <location>
        <begin position="1"/>
        <end position="93"/>
    </location>
</feature>
<keyword evidence="3" id="KW-1185">Reference proteome</keyword>
<evidence type="ECO:0000259" key="1">
    <source>
        <dbReference type="PROSITE" id="PS50994"/>
    </source>
</evidence>
<dbReference type="InterPro" id="IPR001584">
    <property type="entry name" value="Integrase_cat-core"/>
</dbReference>
<dbReference type="InterPro" id="IPR012337">
    <property type="entry name" value="RNaseH-like_sf"/>
</dbReference>
<evidence type="ECO:0000313" key="3">
    <source>
        <dbReference type="Proteomes" id="UP000078046"/>
    </source>
</evidence>
<dbReference type="GO" id="GO:0003676">
    <property type="term" value="F:nucleic acid binding"/>
    <property type="evidence" value="ECO:0007669"/>
    <property type="project" value="InterPro"/>
</dbReference>
<protein>
    <recommendedName>
        <fullName evidence="1">Integrase catalytic domain-containing protein</fullName>
    </recommendedName>
</protein>
<sequence length="140" mass="16547">MIQTYMGTLFECAIIKELCNIFNIKKRVTKPYVHEEIGKVERLKRTLQVKLRIKCKNNFEPWGDQSANIIFSIRITSSRSTNLSPLEILYGTTYMFTCSTERKKTPEKIVKNLSNYRKAYMSKMKKNHDKIMQKSKSHHH</sequence>
<dbReference type="EMBL" id="LWCA01000621">
    <property type="protein sequence ID" value="OAF67593.1"/>
    <property type="molecule type" value="Genomic_DNA"/>
</dbReference>